<evidence type="ECO:0000256" key="3">
    <source>
        <dbReference type="ARBA" id="ARBA00026121"/>
    </source>
</evidence>
<dbReference type="Proteomes" id="UP000008854">
    <property type="component" value="Unassembled WGS sequence"/>
</dbReference>
<evidence type="ECO:0000313" key="6">
    <source>
        <dbReference type="Proteomes" id="UP000008854"/>
    </source>
</evidence>
<dbReference type="InterPro" id="IPR000873">
    <property type="entry name" value="AMP-dep_synth/lig_dom"/>
</dbReference>
<dbReference type="PANTHER" id="PTHR43272:SF107">
    <property type="entry name" value="LONG-CHAIN-FATTY-ACID--COA LIGASE 5"/>
    <property type="match status" value="1"/>
</dbReference>
<feature type="transmembrane region" description="Helical" evidence="4">
    <location>
        <begin position="7"/>
        <end position="27"/>
    </location>
</feature>
<dbReference type="GO" id="GO:0004467">
    <property type="term" value="F:long-chain fatty acid-CoA ligase activity"/>
    <property type="evidence" value="ECO:0007669"/>
    <property type="project" value="UniProtKB-EC"/>
</dbReference>
<dbReference type="Gene3D" id="3.40.50.12780">
    <property type="entry name" value="N-terminal domain of ligase-like"/>
    <property type="match status" value="1"/>
</dbReference>
<name>A0A5K4F061_SCHMA</name>
<dbReference type="GO" id="GO:0005783">
    <property type="term" value="C:endoplasmic reticulum"/>
    <property type="evidence" value="ECO:0007669"/>
    <property type="project" value="TreeGrafter"/>
</dbReference>
<keyword evidence="4" id="KW-1133">Transmembrane helix</keyword>
<proteinExistence type="predicted"/>
<accession>A0A5K4F061</accession>
<keyword evidence="6" id="KW-1185">Reference proteome</keyword>
<keyword evidence="4" id="KW-0812">Transmembrane</keyword>
<evidence type="ECO:0000259" key="5">
    <source>
        <dbReference type="Pfam" id="PF00501"/>
    </source>
</evidence>
<feature type="domain" description="AMP-dependent synthetase/ligase" evidence="5">
    <location>
        <begin position="99"/>
        <end position="502"/>
    </location>
</feature>
<evidence type="ECO:0000256" key="4">
    <source>
        <dbReference type="SAM" id="Phobius"/>
    </source>
</evidence>
<dbReference type="SUPFAM" id="SSF56801">
    <property type="entry name" value="Acetyl-CoA synthetase-like"/>
    <property type="match status" value="1"/>
</dbReference>
<dbReference type="Pfam" id="PF00501">
    <property type="entry name" value="AMP-binding"/>
    <property type="match status" value="1"/>
</dbReference>
<dbReference type="InParanoid" id="A0A5K4F061"/>
<reference evidence="7" key="2">
    <citation type="submission" date="2019-11" db="UniProtKB">
        <authorList>
            <consortium name="WormBaseParasite"/>
        </authorList>
    </citation>
    <scope>IDENTIFICATION</scope>
    <source>
        <strain evidence="7">Puerto Rican</strain>
    </source>
</reference>
<dbReference type="WBParaSite" id="Smp_244300.1">
    <property type="protein sequence ID" value="Smp_244300.1"/>
    <property type="gene ID" value="Smp_244300"/>
</dbReference>
<dbReference type="EC" id="6.2.1.3" evidence="3"/>
<evidence type="ECO:0000256" key="1">
    <source>
        <dbReference type="ARBA" id="ARBA00022598"/>
    </source>
</evidence>
<organism evidence="6 7">
    <name type="scientific">Schistosoma mansoni</name>
    <name type="common">Blood fluke</name>
    <dbReference type="NCBI Taxonomy" id="6183"/>
    <lineage>
        <taxon>Eukaryota</taxon>
        <taxon>Metazoa</taxon>
        <taxon>Spiralia</taxon>
        <taxon>Lophotrochozoa</taxon>
        <taxon>Platyhelminthes</taxon>
        <taxon>Trematoda</taxon>
        <taxon>Digenea</taxon>
        <taxon>Strigeidida</taxon>
        <taxon>Schistosomatoidea</taxon>
        <taxon>Schistosomatidae</taxon>
        <taxon>Schistosoma</taxon>
    </lineage>
</organism>
<evidence type="ECO:0000256" key="2">
    <source>
        <dbReference type="ARBA" id="ARBA00022832"/>
    </source>
</evidence>
<protein>
    <recommendedName>
        <fullName evidence="3">long-chain-fatty-acid--CoA ligase</fullName>
        <ecNumber evidence="3">6.2.1.3</ecNumber>
    </recommendedName>
</protein>
<keyword evidence="2" id="KW-0276">Fatty acid metabolism</keyword>
<dbReference type="PANTHER" id="PTHR43272">
    <property type="entry name" value="LONG-CHAIN-FATTY-ACID--COA LIGASE"/>
    <property type="match status" value="1"/>
</dbReference>
<evidence type="ECO:0000313" key="7">
    <source>
        <dbReference type="WBParaSite" id="Smp_244300.1"/>
    </source>
</evidence>
<reference evidence="6" key="1">
    <citation type="journal article" date="2012" name="PLoS Negl. Trop. Dis.">
        <title>A systematically improved high quality genome and transcriptome of the human blood fluke Schistosoma mansoni.</title>
        <authorList>
            <person name="Protasio A.V."/>
            <person name="Tsai I.J."/>
            <person name="Babbage A."/>
            <person name="Nichol S."/>
            <person name="Hunt M."/>
            <person name="Aslett M.A."/>
            <person name="De Silva N."/>
            <person name="Velarde G.S."/>
            <person name="Anderson T.J."/>
            <person name="Clark R.C."/>
            <person name="Davidson C."/>
            <person name="Dillon G.P."/>
            <person name="Holroyd N.E."/>
            <person name="LoVerde P.T."/>
            <person name="Lloyd C."/>
            <person name="McQuillan J."/>
            <person name="Oliveira G."/>
            <person name="Otto T.D."/>
            <person name="Parker-Manuel S.J."/>
            <person name="Quail M.A."/>
            <person name="Wilson R.A."/>
            <person name="Zerlotini A."/>
            <person name="Dunne D.W."/>
            <person name="Berriman M."/>
        </authorList>
    </citation>
    <scope>NUCLEOTIDE SEQUENCE [LARGE SCALE GENOMIC DNA]</scope>
    <source>
        <strain evidence="6">Puerto Rican</strain>
    </source>
</reference>
<sequence length="705" mass="80570">MDWMDTFLLPVSPLLVSIVLIIVIYTITTQYCGQIRVKKVQFTDNQSVIIDEKTGLRGSVRKLSVTDAEEPKSPFDLFKIGLRKSKDKFCLGKRQSFSSPIKWITYDEVYEKIQLFGSSVTTLMGEISTNNFIGIYGKNSPKWVITQLAGSAYSFVIVPLYSTFGDEAIVHVINETELKIIVCDTVSQAYHLYKINPQKLEVFIIMEPESTFQSFEKEWSDKVRLFTFEEMLEKGYSNRLPVKVPDDNDLFMILYTSGSLGLPKGVMITNKAYLNAVKLTISLTEENHFSTEDLSHVSFLPLSHAMEQLTMIWAIYSGGRIGFLTDGIESLFDDLRDFKPTFFCSVPRLLVRVYMSFSKKIHSKPIIWKICQYEINKRIEEQKHGIYRRNGIIDFLFFREFRELLGGRVTAIISGSSPIDRDVLFFIRGVLSCPVIEVYGSTETLGLVSSTMFEDVDAHHVGAIFPGVQIKLIDVPEMGIFVSKDQMGEICIRSKCNMLGYYKNQEKTEEVLDSEGFVHTGDVGVWLKNGALKIVDRTKNLFKLSQGEYVAPEKVEQTYLFCDLIQHVYVEGHSLKSYAVAVVKPNFKRLRKEAVDIIRKLPKTISLPIEKKCENMKDGESLKEITNAELCTRKEIREFVLEKMNSIAREKGLKGFELARNIYLTPEPFTVDNGLLTPTMKLARINLRKHFANTIKNLYEEEKCC</sequence>
<dbReference type="STRING" id="6183.A0A5K4F061"/>
<keyword evidence="1" id="KW-0436">Ligase</keyword>
<dbReference type="FunCoup" id="A0A5K4F061">
    <property type="interactions" value="597"/>
</dbReference>
<dbReference type="GO" id="GO:0016020">
    <property type="term" value="C:membrane"/>
    <property type="evidence" value="ECO:0007669"/>
    <property type="project" value="TreeGrafter"/>
</dbReference>
<dbReference type="AlphaFoldDB" id="A0A5K4F061"/>
<dbReference type="InterPro" id="IPR042099">
    <property type="entry name" value="ANL_N_sf"/>
</dbReference>
<keyword evidence="2" id="KW-0443">Lipid metabolism</keyword>
<keyword evidence="4" id="KW-0472">Membrane</keyword>